<feature type="transmembrane region" description="Helical" evidence="1">
    <location>
        <begin position="99"/>
        <end position="116"/>
    </location>
</feature>
<keyword evidence="1" id="KW-0472">Membrane</keyword>
<evidence type="ECO:0000313" key="2">
    <source>
        <dbReference type="EMBL" id="MEP1059400.1"/>
    </source>
</evidence>
<organism evidence="2 3">
    <name type="scientific">Stenomitos frigidus AS-A4</name>
    <dbReference type="NCBI Taxonomy" id="2933935"/>
    <lineage>
        <taxon>Bacteria</taxon>
        <taxon>Bacillati</taxon>
        <taxon>Cyanobacteriota</taxon>
        <taxon>Cyanophyceae</taxon>
        <taxon>Leptolyngbyales</taxon>
        <taxon>Leptolyngbyaceae</taxon>
        <taxon>Stenomitos</taxon>
    </lineage>
</organism>
<dbReference type="EMBL" id="JAMPLM010000010">
    <property type="protein sequence ID" value="MEP1059400.1"/>
    <property type="molecule type" value="Genomic_DNA"/>
</dbReference>
<gene>
    <name evidence="2" type="ORF">NDI38_13210</name>
</gene>
<evidence type="ECO:0000313" key="3">
    <source>
        <dbReference type="Proteomes" id="UP001476950"/>
    </source>
</evidence>
<protein>
    <submittedName>
        <fullName evidence="2">Zinc ribbon domain-containing protein</fullName>
    </submittedName>
</protein>
<dbReference type="Proteomes" id="UP001476950">
    <property type="component" value="Unassembled WGS sequence"/>
</dbReference>
<sequence length="117" mass="12740">MPACPRCHQSVAPQAIACPSCHMPLKAHGHPGMPLHRAIGSEPLCLTCTYHADDTCTFPKRPEAMDCTLYNDVNKPLPVAPVSYTGSDRLKTWAKRHTGLLALLGLLLLSLMVVLVR</sequence>
<keyword evidence="3" id="KW-1185">Reference proteome</keyword>
<keyword evidence="1" id="KW-0812">Transmembrane</keyword>
<reference evidence="2 3" key="1">
    <citation type="submission" date="2022-04" db="EMBL/GenBank/DDBJ databases">
        <title>Positive selection, recombination, and allopatry shape intraspecific diversity of widespread and dominant cyanobacteria.</title>
        <authorList>
            <person name="Wei J."/>
            <person name="Shu W."/>
            <person name="Hu C."/>
        </authorList>
    </citation>
    <scope>NUCLEOTIDE SEQUENCE [LARGE SCALE GENOMIC DNA]</scope>
    <source>
        <strain evidence="2 3">AS-A4</strain>
    </source>
</reference>
<proteinExistence type="predicted"/>
<evidence type="ECO:0000256" key="1">
    <source>
        <dbReference type="SAM" id="Phobius"/>
    </source>
</evidence>
<name>A0ABV0KM01_9CYAN</name>
<comment type="caution">
    <text evidence="2">The sequence shown here is derived from an EMBL/GenBank/DDBJ whole genome shotgun (WGS) entry which is preliminary data.</text>
</comment>
<keyword evidence="1" id="KW-1133">Transmembrane helix</keyword>
<accession>A0ABV0KM01</accession>